<dbReference type="AlphaFoldDB" id="A0A392UGV4"/>
<reference evidence="2 3" key="1">
    <citation type="journal article" date="2018" name="Front. Plant Sci.">
        <title>Red Clover (Trifolium pratense) and Zigzag Clover (T. medium) - A Picture of Genomic Similarities and Differences.</title>
        <authorList>
            <person name="Dluhosova J."/>
            <person name="Istvanek J."/>
            <person name="Nedelnik J."/>
            <person name="Repkova J."/>
        </authorList>
    </citation>
    <scope>NUCLEOTIDE SEQUENCE [LARGE SCALE GENOMIC DNA]</scope>
    <source>
        <strain evidence="3">cv. 10/8</strain>
        <tissue evidence="2">Leaf</tissue>
    </source>
</reference>
<accession>A0A392UGV4</accession>
<evidence type="ECO:0000256" key="1">
    <source>
        <dbReference type="SAM" id="MobiDB-lite"/>
    </source>
</evidence>
<dbReference type="Proteomes" id="UP000265520">
    <property type="component" value="Unassembled WGS sequence"/>
</dbReference>
<proteinExistence type="predicted"/>
<protein>
    <submittedName>
        <fullName evidence="2">Uncharacterized protein</fullName>
    </submittedName>
</protein>
<feature type="non-terminal residue" evidence="2">
    <location>
        <position position="1"/>
    </location>
</feature>
<organism evidence="2 3">
    <name type="scientific">Trifolium medium</name>
    <dbReference type="NCBI Taxonomy" id="97028"/>
    <lineage>
        <taxon>Eukaryota</taxon>
        <taxon>Viridiplantae</taxon>
        <taxon>Streptophyta</taxon>
        <taxon>Embryophyta</taxon>
        <taxon>Tracheophyta</taxon>
        <taxon>Spermatophyta</taxon>
        <taxon>Magnoliopsida</taxon>
        <taxon>eudicotyledons</taxon>
        <taxon>Gunneridae</taxon>
        <taxon>Pentapetalae</taxon>
        <taxon>rosids</taxon>
        <taxon>fabids</taxon>
        <taxon>Fabales</taxon>
        <taxon>Fabaceae</taxon>
        <taxon>Papilionoideae</taxon>
        <taxon>50 kb inversion clade</taxon>
        <taxon>NPAAA clade</taxon>
        <taxon>Hologalegina</taxon>
        <taxon>IRL clade</taxon>
        <taxon>Trifolieae</taxon>
        <taxon>Trifolium</taxon>
    </lineage>
</organism>
<evidence type="ECO:0000313" key="2">
    <source>
        <dbReference type="EMBL" id="MCI72823.1"/>
    </source>
</evidence>
<sequence>QHAEQWQADGEGRREVGVAVRRRSRVGRSRVRRLKEDDNSRYGGGKAYHQHHGGVEQLGSAFR</sequence>
<comment type="caution">
    <text evidence="2">The sequence shown here is derived from an EMBL/GenBank/DDBJ whole genome shotgun (WGS) entry which is preliminary data.</text>
</comment>
<evidence type="ECO:0000313" key="3">
    <source>
        <dbReference type="Proteomes" id="UP000265520"/>
    </source>
</evidence>
<keyword evidence="3" id="KW-1185">Reference proteome</keyword>
<name>A0A392UGV4_9FABA</name>
<feature type="region of interest" description="Disordered" evidence="1">
    <location>
        <begin position="35"/>
        <end position="63"/>
    </location>
</feature>
<feature type="non-terminal residue" evidence="2">
    <location>
        <position position="63"/>
    </location>
</feature>
<dbReference type="EMBL" id="LXQA010825893">
    <property type="protein sequence ID" value="MCI72823.1"/>
    <property type="molecule type" value="Genomic_DNA"/>
</dbReference>